<reference evidence="1 2" key="1">
    <citation type="submission" date="2019-12" db="EMBL/GenBank/DDBJ databases">
        <title>Mucilaginibacter sp. HMF7410 genome sequencing and assembly.</title>
        <authorList>
            <person name="Kang H."/>
            <person name="Cha I."/>
            <person name="Kim H."/>
            <person name="Joh K."/>
        </authorList>
    </citation>
    <scope>NUCLEOTIDE SEQUENCE [LARGE SCALE GENOMIC DNA]</scope>
    <source>
        <strain evidence="1 2">HMF7410</strain>
    </source>
</reference>
<evidence type="ECO:0000313" key="1">
    <source>
        <dbReference type="EMBL" id="MVN23172.1"/>
    </source>
</evidence>
<dbReference type="PANTHER" id="PTHR39206">
    <property type="entry name" value="SLL8004 PROTEIN"/>
    <property type="match status" value="1"/>
</dbReference>
<dbReference type="AlphaFoldDB" id="A0A7K1T0R9"/>
<dbReference type="RefSeq" id="WP_157569151.1">
    <property type="nucleotide sequence ID" value="NZ_WPIK01000019.1"/>
</dbReference>
<name>A0A7K1T0R9_9SPHI</name>
<comment type="caution">
    <text evidence="1">The sequence shown here is derived from an EMBL/GenBank/DDBJ whole genome shotgun (WGS) entry which is preliminary data.</text>
</comment>
<evidence type="ECO:0000313" key="2">
    <source>
        <dbReference type="Proteomes" id="UP000462014"/>
    </source>
</evidence>
<keyword evidence="2" id="KW-1185">Reference proteome</keyword>
<protein>
    <submittedName>
        <fullName evidence="1">Uncharacterized protein</fullName>
    </submittedName>
</protein>
<accession>A0A7K1T0R9</accession>
<sequence length="90" mass="10236">MYAVNLAIERVKIRVAEGGHRIPEDVIVRYCYKGISNLNNVFTSLCDYWIVIDNSIKPYSVIATGENDSSIKIKKQEDWMKIINSANGKN</sequence>
<gene>
    <name evidence="1" type="ORF">GO621_16735</name>
</gene>
<organism evidence="1 2">
    <name type="scientific">Mucilaginibacter arboris</name>
    <dbReference type="NCBI Taxonomy" id="2682090"/>
    <lineage>
        <taxon>Bacteria</taxon>
        <taxon>Pseudomonadati</taxon>
        <taxon>Bacteroidota</taxon>
        <taxon>Sphingobacteriia</taxon>
        <taxon>Sphingobacteriales</taxon>
        <taxon>Sphingobacteriaceae</taxon>
        <taxon>Mucilaginibacter</taxon>
    </lineage>
</organism>
<dbReference type="EMBL" id="WPIK01000019">
    <property type="protein sequence ID" value="MVN23172.1"/>
    <property type="molecule type" value="Genomic_DNA"/>
</dbReference>
<dbReference type="PANTHER" id="PTHR39206:SF1">
    <property type="entry name" value="SLL8004 PROTEIN"/>
    <property type="match status" value="1"/>
</dbReference>
<proteinExistence type="predicted"/>
<dbReference type="Proteomes" id="UP000462014">
    <property type="component" value="Unassembled WGS sequence"/>
</dbReference>